<proteinExistence type="predicted"/>
<protein>
    <recommendedName>
        <fullName evidence="1">Cupin type-2 domain-containing protein</fullName>
    </recommendedName>
</protein>
<evidence type="ECO:0000313" key="2">
    <source>
        <dbReference type="EMBL" id="CDH24573.1"/>
    </source>
</evidence>
<evidence type="ECO:0000259" key="1">
    <source>
        <dbReference type="Pfam" id="PF07883"/>
    </source>
</evidence>
<gene>
    <name evidence="2" type="ORF">XBKB1_2970022</name>
</gene>
<dbReference type="AlphaFoldDB" id="A0A077PU80"/>
<comment type="caution">
    <text evidence="2">The sequence shown here is derived from an EMBL/GenBank/DDBJ whole genome shotgun (WGS) entry which is preliminary data.</text>
</comment>
<feature type="domain" description="Cupin type-2" evidence="1">
    <location>
        <begin position="39"/>
        <end position="111"/>
    </location>
</feature>
<dbReference type="HOGENOM" id="CLU_1958736_0_0_6"/>
<dbReference type="InterPro" id="IPR014710">
    <property type="entry name" value="RmlC-like_jellyroll"/>
</dbReference>
<dbReference type="EMBL" id="CBSZ010000220">
    <property type="protein sequence ID" value="CDH24573.1"/>
    <property type="molecule type" value="Genomic_DNA"/>
</dbReference>
<dbReference type="Pfam" id="PF07883">
    <property type="entry name" value="Cupin_2"/>
    <property type="match status" value="1"/>
</dbReference>
<dbReference type="Proteomes" id="UP000028493">
    <property type="component" value="Unassembled WGS sequence"/>
</dbReference>
<dbReference type="Gene3D" id="2.60.120.10">
    <property type="entry name" value="Jelly Rolls"/>
    <property type="match status" value="1"/>
</dbReference>
<dbReference type="InterPro" id="IPR013096">
    <property type="entry name" value="Cupin_2"/>
</dbReference>
<dbReference type="InterPro" id="IPR011051">
    <property type="entry name" value="RmlC_Cupin_sf"/>
</dbReference>
<organism evidence="2">
    <name type="scientific">Xenorhabdus bovienii str. kraussei Becker Underwood</name>
    <dbReference type="NCBI Taxonomy" id="1398204"/>
    <lineage>
        <taxon>Bacteria</taxon>
        <taxon>Pseudomonadati</taxon>
        <taxon>Pseudomonadota</taxon>
        <taxon>Gammaproteobacteria</taxon>
        <taxon>Enterobacterales</taxon>
        <taxon>Morganellaceae</taxon>
        <taxon>Xenorhabdus</taxon>
    </lineage>
</organism>
<sequence length="128" mass="14407">MIEFASFSTEDAIKDDAVGISVRHIIKKEGLNAYATFINAGKRVGCHNHSSGDEWYIILSGEGEIWTGEVVDNEVHDVQKKRFSQGCIFCIYPNTAHQLVAYENVKLIFLCPESHLSHDRVCFSDICK</sequence>
<dbReference type="SUPFAM" id="SSF51182">
    <property type="entry name" value="RmlC-like cupins"/>
    <property type="match status" value="1"/>
</dbReference>
<reference evidence="2" key="1">
    <citation type="submission" date="2013-07" db="EMBL/GenBank/DDBJ databases">
        <title>Sub-species coevolution in mutualistic symbiosis.</title>
        <authorList>
            <person name="Murfin K."/>
            <person name="Klassen J."/>
            <person name="Lee M."/>
            <person name="Forst S."/>
            <person name="Stock P."/>
            <person name="Goodrich-Blair H."/>
        </authorList>
    </citation>
    <scope>NUCLEOTIDE SEQUENCE [LARGE SCALE GENOMIC DNA]</scope>
    <source>
        <strain evidence="2">Kraussei Becker Underwood</strain>
    </source>
</reference>
<accession>A0A077PU80</accession>
<dbReference type="RefSeq" id="WP_038196914.1">
    <property type="nucleotide sequence ID" value="NZ_CAWLXS010000289.1"/>
</dbReference>
<name>A0A077PU80_XENBV</name>